<name>K0R2G2_THAOC</name>
<evidence type="ECO:0000256" key="2">
    <source>
        <dbReference type="SAM" id="SignalP"/>
    </source>
</evidence>
<feature type="signal peptide" evidence="2">
    <location>
        <begin position="1"/>
        <end position="19"/>
    </location>
</feature>
<feature type="region of interest" description="Disordered" evidence="1">
    <location>
        <begin position="177"/>
        <end position="202"/>
    </location>
</feature>
<feature type="compositionally biased region" description="Polar residues" evidence="1">
    <location>
        <begin position="260"/>
        <end position="272"/>
    </location>
</feature>
<sequence>MAIFKFRFLIAVAAAASSARDTAVHARADGSVAVQYATSSGVGDGHERISPASLPRREGTTLRNSWFPLYTTSPTVVATDGPTTGQTSSPTVSVGAGTLAPSGKPTAGATTSAPSGRPSSRPTTATPSKMPMTGPPTNKPTGKPATGADARDHAIPDEQSNDQTAFLRAHCEPIVQTDDDPFFRTNNPVTNREGKREVSNEEAHSVPIHTFCLDLIHIQPTLNPSKQPSSKPTTMSPTLRPSPKPTLKPTAKPTNPPSVMPTQHPVTDSPSALPTRLPSPGPTSPPTKLPSRRPSFPPTNVPTRNPTREPTPPPSSAPSRQPTLEPSTAEPSRHPASDVSCARRSLGTTTFVYSPNVSLAQPTPGPTTAAPTHSPSKHPATDGPTVPPTADLSNSPSYFPTTTVPTYSPIATTAPSQSPVRSYATVKSSLAFKLPLAELMDGFDVETFEGVVADFLADRLDTRKNITFDEYEAAVVSQTLAKSTQNGTMPAPRRLRSLQEGDGEIFLT</sequence>
<dbReference type="EMBL" id="AGNL01047503">
    <property type="protein sequence ID" value="EJK46843.1"/>
    <property type="molecule type" value="Genomic_DNA"/>
</dbReference>
<feature type="region of interest" description="Disordered" evidence="1">
    <location>
        <begin position="76"/>
        <end position="155"/>
    </location>
</feature>
<gene>
    <name evidence="3" type="ORF">THAOC_34474</name>
</gene>
<feature type="compositionally biased region" description="Basic and acidic residues" evidence="1">
    <location>
        <begin position="192"/>
        <end position="202"/>
    </location>
</feature>
<evidence type="ECO:0000256" key="1">
    <source>
        <dbReference type="SAM" id="MobiDB-lite"/>
    </source>
</evidence>
<feature type="region of interest" description="Disordered" evidence="1">
    <location>
        <begin position="39"/>
        <end position="58"/>
    </location>
</feature>
<feature type="region of interest" description="Disordered" evidence="1">
    <location>
        <begin position="222"/>
        <end position="340"/>
    </location>
</feature>
<feature type="region of interest" description="Disordered" evidence="1">
    <location>
        <begin position="354"/>
        <end position="392"/>
    </location>
</feature>
<feature type="compositionally biased region" description="Basic and acidic residues" evidence="1">
    <location>
        <begin position="44"/>
        <end position="58"/>
    </location>
</feature>
<feature type="compositionally biased region" description="Polar residues" evidence="1">
    <location>
        <begin position="222"/>
        <end position="239"/>
    </location>
</feature>
<protein>
    <submittedName>
        <fullName evidence="3">Uncharacterized protein</fullName>
    </submittedName>
</protein>
<keyword evidence="2" id="KW-0732">Signal</keyword>
<accession>K0R2G2</accession>
<reference evidence="3 4" key="1">
    <citation type="journal article" date="2012" name="Genome Biol.">
        <title>Genome and low-iron response of an oceanic diatom adapted to chronic iron limitation.</title>
        <authorList>
            <person name="Lommer M."/>
            <person name="Specht M."/>
            <person name="Roy A.S."/>
            <person name="Kraemer L."/>
            <person name="Andreson R."/>
            <person name="Gutowska M.A."/>
            <person name="Wolf J."/>
            <person name="Bergner S.V."/>
            <person name="Schilhabel M.B."/>
            <person name="Klostermeier U.C."/>
            <person name="Beiko R.G."/>
            <person name="Rosenstiel P."/>
            <person name="Hippler M."/>
            <person name="Laroche J."/>
        </authorList>
    </citation>
    <scope>NUCLEOTIDE SEQUENCE [LARGE SCALE GENOMIC DNA]</scope>
    <source>
        <strain evidence="3 4">CCMP1005</strain>
    </source>
</reference>
<feature type="non-terminal residue" evidence="3">
    <location>
        <position position="508"/>
    </location>
</feature>
<comment type="caution">
    <text evidence="3">The sequence shown here is derived from an EMBL/GenBank/DDBJ whole genome shotgun (WGS) entry which is preliminary data.</text>
</comment>
<keyword evidence="4" id="KW-1185">Reference proteome</keyword>
<organism evidence="3 4">
    <name type="scientific">Thalassiosira oceanica</name>
    <name type="common">Marine diatom</name>
    <dbReference type="NCBI Taxonomy" id="159749"/>
    <lineage>
        <taxon>Eukaryota</taxon>
        <taxon>Sar</taxon>
        <taxon>Stramenopiles</taxon>
        <taxon>Ochrophyta</taxon>
        <taxon>Bacillariophyta</taxon>
        <taxon>Coscinodiscophyceae</taxon>
        <taxon>Thalassiosirophycidae</taxon>
        <taxon>Thalassiosirales</taxon>
        <taxon>Thalassiosiraceae</taxon>
        <taxon>Thalassiosira</taxon>
    </lineage>
</organism>
<evidence type="ECO:0000313" key="3">
    <source>
        <dbReference type="EMBL" id="EJK46843.1"/>
    </source>
</evidence>
<proteinExistence type="predicted"/>
<feature type="compositionally biased region" description="Polar residues" evidence="1">
    <location>
        <begin position="108"/>
        <end position="127"/>
    </location>
</feature>
<dbReference type="AlphaFoldDB" id="K0R2G2"/>
<feature type="chain" id="PRO_5003839860" evidence="2">
    <location>
        <begin position="20"/>
        <end position="508"/>
    </location>
</feature>
<feature type="compositionally biased region" description="Polar residues" evidence="1">
    <location>
        <begin position="76"/>
        <end position="92"/>
    </location>
</feature>
<feature type="compositionally biased region" description="Pro residues" evidence="1">
    <location>
        <begin position="277"/>
        <end position="288"/>
    </location>
</feature>
<dbReference type="OMA" id="PKPQWQQ"/>
<evidence type="ECO:0000313" key="4">
    <source>
        <dbReference type="Proteomes" id="UP000266841"/>
    </source>
</evidence>
<dbReference type="Proteomes" id="UP000266841">
    <property type="component" value="Unassembled WGS sequence"/>
</dbReference>